<keyword evidence="1" id="KW-0456">Lyase</keyword>
<gene>
    <name evidence="2" type="ORF">DRF60_12730</name>
</gene>
<reference evidence="2 3" key="1">
    <citation type="journal article" date="2010" name="Syst. Appl. Microbiol.">
        <title>Four new species of Chryseobacterium from the rhizosphere of coastal sand dune plants, Chryseobacterium elymi sp. nov., Chryseobacterium hagamense sp. nov., Chryseobacterium lathyri sp. nov. and Chryseobacterium rhizosphaerae sp. nov.</title>
        <authorList>
            <person name="Cho S.H."/>
            <person name="Lee K.S."/>
            <person name="Shin D.S."/>
            <person name="Han J.H."/>
            <person name="Park K.S."/>
            <person name="Lee C.H."/>
            <person name="Park K.H."/>
            <person name="Kim S.B."/>
        </authorList>
    </citation>
    <scope>NUCLEOTIDE SEQUENCE [LARGE SCALE GENOMIC DNA]</scope>
    <source>
        <strain evidence="2 3">KCTC 22547</strain>
    </source>
</reference>
<evidence type="ECO:0000256" key="1">
    <source>
        <dbReference type="RuleBase" id="RU366034"/>
    </source>
</evidence>
<protein>
    <recommendedName>
        <fullName evidence="1">Terpene synthase</fullName>
        <ecNumber evidence="1">4.2.3.-</ecNumber>
    </recommendedName>
</protein>
<dbReference type="SUPFAM" id="SSF48576">
    <property type="entry name" value="Terpenoid synthases"/>
    <property type="match status" value="1"/>
</dbReference>
<sequence>MKTINVPIPSYPWPYLVGPFVESFTQDEIDWYDTDFTFMSEATREKYKKHGLAQATSYMFPGADTIEKIRPICRFMIWLTLYDDYYELCPVDELAVIRDRIMEVMLGASLKPDDIGLIRQVAYCRDEFRPYANNEWFDRWTQAFYRYTTYGLMEETPYKLSGKMPTLNNLLLIREYSISMYTFGEPVELTIDFIMPGYIAEHPAIQRIKMLMCRIIAIQNDLASLQKELAVETEILNIVLVIQHQYKISLEEACVETIRIHDEYVKELQDMEANLPDFGIYQKDVEKYIYYMILMITGLGAWYYKGTSSRYTVPGAFPKPEYGIASSNVPE</sequence>
<proteinExistence type="inferred from homology"/>
<organism evidence="2 3">
    <name type="scientific">Chryseobacterium elymi</name>
    <dbReference type="NCBI Taxonomy" id="395936"/>
    <lineage>
        <taxon>Bacteria</taxon>
        <taxon>Pseudomonadati</taxon>
        <taxon>Bacteroidota</taxon>
        <taxon>Flavobacteriia</taxon>
        <taxon>Flavobacteriales</taxon>
        <taxon>Weeksellaceae</taxon>
        <taxon>Chryseobacterium group</taxon>
        <taxon>Chryseobacterium</taxon>
    </lineage>
</organism>
<keyword evidence="3" id="KW-1185">Reference proteome</keyword>
<evidence type="ECO:0000313" key="2">
    <source>
        <dbReference type="EMBL" id="REC76757.1"/>
    </source>
</evidence>
<dbReference type="Proteomes" id="UP000257030">
    <property type="component" value="Unassembled WGS sequence"/>
</dbReference>
<accession>A0A3D9DFH5</accession>
<dbReference type="EC" id="4.2.3.-" evidence="1"/>
<dbReference type="OrthoDB" id="1223397at2"/>
<dbReference type="SFLD" id="SFLDS00005">
    <property type="entry name" value="Isoprenoid_Synthase_Type_I"/>
    <property type="match status" value="1"/>
</dbReference>
<dbReference type="InterPro" id="IPR008949">
    <property type="entry name" value="Isoprenoid_synthase_dom_sf"/>
</dbReference>
<dbReference type="InterPro" id="IPR034686">
    <property type="entry name" value="Terpene_cyclase-like_2"/>
</dbReference>
<dbReference type="AlphaFoldDB" id="A0A3D9DFH5"/>
<name>A0A3D9DFH5_9FLAO</name>
<dbReference type="Gene3D" id="1.10.600.10">
    <property type="entry name" value="Farnesyl Diphosphate Synthase"/>
    <property type="match status" value="1"/>
</dbReference>
<keyword evidence="1" id="KW-0479">Metal-binding</keyword>
<dbReference type="RefSeq" id="WP_116012418.1">
    <property type="nucleotide sequence ID" value="NZ_QNUH01000010.1"/>
</dbReference>
<comment type="caution">
    <text evidence="2">The sequence shown here is derived from an EMBL/GenBank/DDBJ whole genome shotgun (WGS) entry which is preliminary data.</text>
</comment>
<dbReference type="SFLD" id="SFLDG01020">
    <property type="entry name" value="Terpene_Cyclase_Like_2"/>
    <property type="match status" value="1"/>
</dbReference>
<dbReference type="EMBL" id="QNUH01000010">
    <property type="protein sequence ID" value="REC76757.1"/>
    <property type="molecule type" value="Genomic_DNA"/>
</dbReference>
<comment type="cofactor">
    <cofactor evidence="1">
        <name>Mg(2+)</name>
        <dbReference type="ChEBI" id="CHEBI:18420"/>
    </cofactor>
</comment>
<dbReference type="Pfam" id="PF19086">
    <property type="entry name" value="Terpene_syn_C_2"/>
    <property type="match status" value="1"/>
</dbReference>
<dbReference type="PANTHER" id="PTHR35201:SF4">
    <property type="entry name" value="BETA-PINACENE SYNTHASE-RELATED"/>
    <property type="match status" value="1"/>
</dbReference>
<dbReference type="GO" id="GO:0046872">
    <property type="term" value="F:metal ion binding"/>
    <property type="evidence" value="ECO:0007669"/>
    <property type="project" value="UniProtKB-KW"/>
</dbReference>
<comment type="similarity">
    <text evidence="1">Belongs to the terpene synthase family.</text>
</comment>
<keyword evidence="1" id="KW-0460">Magnesium</keyword>
<evidence type="ECO:0000313" key="3">
    <source>
        <dbReference type="Proteomes" id="UP000257030"/>
    </source>
</evidence>
<dbReference type="GO" id="GO:0010333">
    <property type="term" value="F:terpene synthase activity"/>
    <property type="evidence" value="ECO:0007669"/>
    <property type="project" value="InterPro"/>
</dbReference>
<dbReference type="PANTHER" id="PTHR35201">
    <property type="entry name" value="TERPENE SYNTHASE"/>
    <property type="match status" value="1"/>
</dbReference>